<comment type="pathway">
    <text evidence="1 11">Carbohydrate degradation; glycolysis; pyruvate from D-glyceraldehyde 3-phosphate: step 4/5.</text>
</comment>
<dbReference type="PATRIC" id="fig|1184387.3.peg.1623"/>
<keyword evidence="5 11" id="KW-0963">Cytoplasm</keyword>
<feature type="binding site" evidence="11 14">
    <location>
        <position position="313"/>
    </location>
    <ligand>
        <name>Mg(2+)</name>
        <dbReference type="ChEBI" id="CHEBI:18420"/>
    </ligand>
</feature>
<feature type="binding site" evidence="11 14">
    <location>
        <position position="286"/>
    </location>
    <ligand>
        <name>Mg(2+)</name>
        <dbReference type="ChEBI" id="CHEBI:18420"/>
    </ligand>
</feature>
<dbReference type="NCBIfam" id="TIGR01060">
    <property type="entry name" value="eno"/>
    <property type="match status" value="1"/>
</dbReference>
<evidence type="ECO:0000256" key="12">
    <source>
        <dbReference type="PIRSR" id="PIRSR001400-1"/>
    </source>
</evidence>
<feature type="active site" description="Proton acceptor" evidence="11 12">
    <location>
        <position position="338"/>
    </location>
</feature>
<dbReference type="PRINTS" id="PR00148">
    <property type="entry name" value="ENOLASE"/>
</dbReference>
<feature type="binding site" evidence="11">
    <location>
        <position position="338"/>
    </location>
    <ligand>
        <name>(2R)-2-phosphoglycerate</name>
        <dbReference type="ChEBI" id="CHEBI:58289"/>
    </ligand>
</feature>
<keyword evidence="7 11" id="KW-0479">Metal-binding</keyword>
<dbReference type="SMART" id="SM01193">
    <property type="entry name" value="Enolase_N"/>
    <property type="match status" value="1"/>
</dbReference>
<protein>
    <recommendedName>
        <fullName evidence="4 11">Enolase</fullName>
        <ecNumber evidence="3 11">4.2.1.11</ecNumber>
    </recommendedName>
    <alternativeName>
        <fullName evidence="11">2-phospho-D-glycerate hydro-lyase</fullName>
    </alternativeName>
    <alternativeName>
        <fullName evidence="11">2-phosphoglycerate dehydratase</fullName>
    </alternativeName>
</protein>
<dbReference type="HAMAP" id="MF_00318">
    <property type="entry name" value="Enolase"/>
    <property type="match status" value="1"/>
</dbReference>
<feature type="binding site" evidence="11">
    <location>
        <position position="389"/>
    </location>
    <ligand>
        <name>(2R)-2-phosphoglycerate</name>
        <dbReference type="ChEBI" id="CHEBI:58289"/>
    </ligand>
</feature>
<dbReference type="PANTHER" id="PTHR11902">
    <property type="entry name" value="ENOLASE"/>
    <property type="match status" value="1"/>
</dbReference>
<feature type="binding site" evidence="13">
    <location>
        <position position="389"/>
    </location>
    <ligand>
        <name>substrate</name>
    </ligand>
</feature>
<dbReference type="InterPro" id="IPR036849">
    <property type="entry name" value="Enolase-like_C_sf"/>
</dbReference>
<feature type="binding site" evidence="11">
    <location>
        <position position="367"/>
    </location>
    <ligand>
        <name>(2R)-2-phosphoglycerate</name>
        <dbReference type="ChEBI" id="CHEBI:58289"/>
    </ligand>
</feature>
<evidence type="ECO:0000256" key="10">
    <source>
        <dbReference type="ARBA" id="ARBA00023239"/>
    </source>
</evidence>
<dbReference type="GO" id="GO:0004634">
    <property type="term" value="F:phosphopyruvate hydratase activity"/>
    <property type="evidence" value="ECO:0007669"/>
    <property type="project" value="UniProtKB-UniRule"/>
</dbReference>
<organism evidence="17 18">
    <name type="scientific">Mesotoga prima</name>
    <dbReference type="NCBI Taxonomy" id="1184387"/>
    <lineage>
        <taxon>Bacteria</taxon>
        <taxon>Thermotogati</taxon>
        <taxon>Thermotogota</taxon>
        <taxon>Thermotogae</taxon>
        <taxon>Kosmotogales</taxon>
        <taxon>Kosmotogaceae</taxon>
        <taxon>Mesotoga</taxon>
    </lineage>
</organism>
<comment type="similarity">
    <text evidence="2 11">Belongs to the enolase family.</text>
</comment>
<dbReference type="FunFam" id="3.30.390.10:FF:000001">
    <property type="entry name" value="Enolase"/>
    <property type="match status" value="1"/>
</dbReference>
<dbReference type="PROSITE" id="PS00164">
    <property type="entry name" value="ENOLASE"/>
    <property type="match status" value="1"/>
</dbReference>
<feature type="domain" description="Enolase C-terminal TIM barrel" evidence="15">
    <location>
        <begin position="140"/>
        <end position="426"/>
    </location>
</feature>
<dbReference type="UniPathway" id="UPA00109">
    <property type="reaction ID" value="UER00187"/>
</dbReference>
<dbReference type="PIRSF" id="PIRSF001400">
    <property type="entry name" value="Enolase"/>
    <property type="match status" value="1"/>
</dbReference>
<comment type="caution">
    <text evidence="17">The sequence shown here is derived from an EMBL/GenBank/DDBJ whole genome shotgun (WGS) entry which is preliminary data.</text>
</comment>
<dbReference type="InterPro" id="IPR000941">
    <property type="entry name" value="Enolase"/>
</dbReference>
<feature type="binding site" evidence="13">
    <location>
        <position position="286"/>
    </location>
    <ligand>
        <name>substrate</name>
    </ligand>
</feature>
<sequence>MYAQIVDLIAREVLDSRGTPTVEAEVWLDDGGHGRAIVPSGASTGKFEALELRDGDKKRFLGKGTLKAVENINEVIAPEIVGMNALDQITVDAALIELDGTENKDKLGANAILAVSMAVARAAADSIDTPLYKYLGGVNAKALPIPFMNIVNGGKHADNNLDIQEFMIVPAGFSHFKDALRAGVEVFHNLKKILKDTGHVTAVGDEGGFAPSFENNEAALKYIINAIDAAGYKAGEEIMIALDCAANEFYSEERGLYSVDGNELTPDQLIEYYSNLTKRYPIISIEDPFAEEDWENFAKFTREIGDTIQIVGDDLFVTNIKRLERGVKEKSSNSILIKLNQIGSVTETLNTIEYAQKHGMTCVISHRSGETEDTFISHLAVAANTGMIKTGSASRTDRIAKYNELLRIEEELGEQAEYRGKSSFYNL</sequence>
<dbReference type="Pfam" id="PF03952">
    <property type="entry name" value="Enolase_N"/>
    <property type="match status" value="1"/>
</dbReference>
<comment type="function">
    <text evidence="11">Catalyzes the reversible conversion of 2-phosphoglycerate (2-PG) into phosphoenolpyruvate (PEP). It is essential for the degradation of carbohydrates via glycolysis.</text>
</comment>
<evidence type="ECO:0000259" key="15">
    <source>
        <dbReference type="SMART" id="SM01192"/>
    </source>
</evidence>
<evidence type="ECO:0000256" key="9">
    <source>
        <dbReference type="ARBA" id="ARBA00023152"/>
    </source>
</evidence>
<evidence type="ECO:0000256" key="11">
    <source>
        <dbReference type="HAMAP-Rule" id="MF_00318"/>
    </source>
</evidence>
<dbReference type="GO" id="GO:0006096">
    <property type="term" value="P:glycolytic process"/>
    <property type="evidence" value="ECO:0007669"/>
    <property type="project" value="UniProtKB-UniRule"/>
</dbReference>
<dbReference type="SUPFAM" id="SSF51604">
    <property type="entry name" value="Enolase C-terminal domain-like"/>
    <property type="match status" value="1"/>
</dbReference>
<evidence type="ECO:0000256" key="6">
    <source>
        <dbReference type="ARBA" id="ARBA00022525"/>
    </source>
</evidence>
<dbReference type="GO" id="GO:0000287">
    <property type="term" value="F:magnesium ion binding"/>
    <property type="evidence" value="ECO:0007669"/>
    <property type="project" value="UniProtKB-UniRule"/>
</dbReference>
<keyword evidence="6 11" id="KW-0964">Secreted</keyword>
<keyword evidence="9 11" id="KW-0324">Glycolysis</keyword>
<dbReference type="CDD" id="cd03313">
    <property type="entry name" value="enolase"/>
    <property type="match status" value="1"/>
</dbReference>
<dbReference type="Gene3D" id="3.20.20.120">
    <property type="entry name" value="Enolase-like C-terminal domain"/>
    <property type="match status" value="1"/>
</dbReference>
<dbReference type="SMART" id="SM01192">
    <property type="entry name" value="Enolase_C"/>
    <property type="match status" value="1"/>
</dbReference>
<dbReference type="PANTHER" id="PTHR11902:SF1">
    <property type="entry name" value="ENOLASE"/>
    <property type="match status" value="1"/>
</dbReference>
<dbReference type="GO" id="GO:0005576">
    <property type="term" value="C:extracellular region"/>
    <property type="evidence" value="ECO:0007669"/>
    <property type="project" value="UniProtKB-SubCell"/>
</dbReference>
<keyword evidence="10 11" id="KW-0456">Lyase</keyword>
<dbReference type="Gene3D" id="3.30.390.10">
    <property type="entry name" value="Enolase-like, N-terminal domain"/>
    <property type="match status" value="1"/>
</dbReference>
<dbReference type="FunFam" id="3.20.20.120:FF:000001">
    <property type="entry name" value="Enolase"/>
    <property type="match status" value="1"/>
</dbReference>
<dbReference type="AlphaFoldDB" id="A0A101HNE4"/>
<evidence type="ECO:0000256" key="14">
    <source>
        <dbReference type="PIRSR" id="PIRSR001400-3"/>
    </source>
</evidence>
<dbReference type="InterPro" id="IPR020811">
    <property type="entry name" value="Enolase_N"/>
</dbReference>
<evidence type="ECO:0000256" key="8">
    <source>
        <dbReference type="ARBA" id="ARBA00022842"/>
    </source>
</evidence>
<feature type="binding site" evidence="13">
    <location>
        <begin position="365"/>
        <end position="368"/>
    </location>
    <ligand>
        <name>substrate</name>
    </ligand>
</feature>
<evidence type="ECO:0000313" key="18">
    <source>
        <dbReference type="Proteomes" id="UP000054092"/>
    </source>
</evidence>
<accession>A0A101HNE4</accession>
<feature type="binding site" evidence="11">
    <location>
        <position position="164"/>
    </location>
    <ligand>
        <name>(2R)-2-phosphoglycerate</name>
        <dbReference type="ChEBI" id="CHEBI:58289"/>
    </ligand>
</feature>
<evidence type="ECO:0000256" key="4">
    <source>
        <dbReference type="ARBA" id="ARBA00017068"/>
    </source>
</evidence>
<feature type="active site" description="Proton donor" evidence="11 12">
    <location>
        <position position="206"/>
    </location>
</feature>
<comment type="catalytic activity">
    <reaction evidence="11">
        <text>(2R)-2-phosphoglycerate = phosphoenolpyruvate + H2O</text>
        <dbReference type="Rhea" id="RHEA:10164"/>
        <dbReference type="ChEBI" id="CHEBI:15377"/>
        <dbReference type="ChEBI" id="CHEBI:58289"/>
        <dbReference type="ChEBI" id="CHEBI:58702"/>
        <dbReference type="EC" id="4.2.1.11"/>
    </reaction>
</comment>
<dbReference type="SFLD" id="SFLDG00178">
    <property type="entry name" value="enolase"/>
    <property type="match status" value="1"/>
</dbReference>
<dbReference type="GO" id="GO:0009986">
    <property type="term" value="C:cell surface"/>
    <property type="evidence" value="ECO:0007669"/>
    <property type="project" value="UniProtKB-SubCell"/>
</dbReference>
<evidence type="ECO:0000256" key="5">
    <source>
        <dbReference type="ARBA" id="ARBA00022490"/>
    </source>
</evidence>
<dbReference type="SFLD" id="SFLDS00001">
    <property type="entry name" value="Enolase"/>
    <property type="match status" value="1"/>
</dbReference>
<evidence type="ECO:0000313" key="17">
    <source>
        <dbReference type="EMBL" id="KUK80073.1"/>
    </source>
</evidence>
<dbReference type="InterPro" id="IPR020810">
    <property type="entry name" value="Enolase_C"/>
</dbReference>
<dbReference type="InterPro" id="IPR029017">
    <property type="entry name" value="Enolase-like_N"/>
</dbReference>
<dbReference type="Pfam" id="PF00113">
    <property type="entry name" value="Enolase_C"/>
    <property type="match status" value="1"/>
</dbReference>
<evidence type="ECO:0000256" key="2">
    <source>
        <dbReference type="ARBA" id="ARBA00009604"/>
    </source>
</evidence>
<feature type="binding site" evidence="13">
    <location>
        <position position="313"/>
    </location>
    <ligand>
        <name>substrate</name>
    </ligand>
</feature>
<feature type="binding site" evidence="13">
    <location>
        <position position="165"/>
    </location>
    <ligand>
        <name>substrate</name>
    </ligand>
</feature>
<comment type="cofactor">
    <cofactor evidence="11">
        <name>Mg(2+)</name>
        <dbReference type="ChEBI" id="CHEBI:18420"/>
    </cofactor>
    <text evidence="11">Binds a second Mg(2+) ion via substrate during catalysis.</text>
</comment>
<feature type="domain" description="Enolase N-terminal" evidence="16">
    <location>
        <begin position="5"/>
        <end position="135"/>
    </location>
</feature>
<dbReference type="GO" id="GO:0000015">
    <property type="term" value="C:phosphopyruvate hydratase complex"/>
    <property type="evidence" value="ECO:0007669"/>
    <property type="project" value="InterPro"/>
</dbReference>
<reference evidence="18" key="1">
    <citation type="journal article" date="2015" name="MBio">
        <title>Genome-Resolved Metagenomic Analysis Reveals Roles for Candidate Phyla and Other Microbial Community Members in Biogeochemical Transformations in Oil Reservoirs.</title>
        <authorList>
            <person name="Hu P."/>
            <person name="Tom L."/>
            <person name="Singh A."/>
            <person name="Thomas B.C."/>
            <person name="Baker B.J."/>
            <person name="Piceno Y.M."/>
            <person name="Andersen G.L."/>
            <person name="Banfield J.F."/>
        </authorList>
    </citation>
    <scope>NUCLEOTIDE SEQUENCE [LARGE SCALE GENOMIC DNA]</scope>
</reference>
<keyword evidence="8 11" id="KW-0460">Magnesium</keyword>
<feature type="binding site" evidence="11 14">
    <location>
        <position position="243"/>
    </location>
    <ligand>
        <name>Mg(2+)</name>
        <dbReference type="ChEBI" id="CHEBI:18420"/>
    </ligand>
</feature>
<evidence type="ECO:0000256" key="13">
    <source>
        <dbReference type="PIRSR" id="PIRSR001400-2"/>
    </source>
</evidence>
<dbReference type="Proteomes" id="UP000054092">
    <property type="component" value="Unassembled WGS sequence"/>
</dbReference>
<feature type="binding site" evidence="13">
    <location>
        <position position="156"/>
    </location>
    <ligand>
        <name>substrate</name>
    </ligand>
</feature>
<evidence type="ECO:0000259" key="16">
    <source>
        <dbReference type="SMART" id="SM01193"/>
    </source>
</evidence>
<feature type="binding site" evidence="11">
    <location>
        <position position="368"/>
    </location>
    <ligand>
        <name>(2R)-2-phosphoglycerate</name>
        <dbReference type="ChEBI" id="CHEBI:58289"/>
    </ligand>
</feature>
<dbReference type="EMBL" id="LGGP01000209">
    <property type="protein sequence ID" value="KUK80073.1"/>
    <property type="molecule type" value="Genomic_DNA"/>
</dbReference>
<evidence type="ECO:0000256" key="3">
    <source>
        <dbReference type="ARBA" id="ARBA00012058"/>
    </source>
</evidence>
<dbReference type="InterPro" id="IPR020809">
    <property type="entry name" value="Enolase_CS"/>
</dbReference>
<dbReference type="EC" id="4.2.1.11" evidence="3 11"/>
<evidence type="ECO:0000256" key="7">
    <source>
        <dbReference type="ARBA" id="ARBA00022723"/>
    </source>
</evidence>
<gene>
    <name evidence="11" type="primary">eno</name>
    <name evidence="17" type="ORF">XD94_1185</name>
</gene>
<comment type="cofactor">
    <cofactor evidence="14">
        <name>Mg(2+)</name>
        <dbReference type="ChEBI" id="CHEBI:18420"/>
    </cofactor>
    <text evidence="14">Mg(2+) is required for catalysis and for stabilizing the dimer.</text>
</comment>
<evidence type="ECO:0000256" key="1">
    <source>
        <dbReference type="ARBA" id="ARBA00005031"/>
    </source>
</evidence>
<name>A0A101HNE4_9BACT</name>
<proteinExistence type="inferred from homology"/>
<comment type="subcellular location">
    <subcellularLocation>
        <location evidence="11">Cytoplasm</location>
    </subcellularLocation>
    <subcellularLocation>
        <location evidence="11">Secreted</location>
    </subcellularLocation>
    <subcellularLocation>
        <location evidence="11">Cell surface</location>
    </subcellularLocation>
    <text evidence="11">Fractions of enolase are present in both the cytoplasm and on the cell surface.</text>
</comment>
<dbReference type="SUPFAM" id="SSF54826">
    <property type="entry name" value="Enolase N-terminal domain-like"/>
    <property type="match status" value="1"/>
</dbReference>
<dbReference type="SFLD" id="SFLDF00002">
    <property type="entry name" value="enolase"/>
    <property type="match status" value="1"/>
</dbReference>